<dbReference type="InterPro" id="IPR014757">
    <property type="entry name" value="Tscrpt_reg_IclR_C"/>
</dbReference>
<dbReference type="InterPro" id="IPR050707">
    <property type="entry name" value="HTH_MetabolicPath_Reg"/>
</dbReference>
<name>A0A2W5D857_9PSED</name>
<gene>
    <name evidence="6" type="ORF">DI599_03750</name>
</gene>
<keyword evidence="1" id="KW-0805">Transcription regulation</keyword>
<dbReference type="InterPro" id="IPR036390">
    <property type="entry name" value="WH_DNA-bd_sf"/>
</dbReference>
<dbReference type="GO" id="GO:0045892">
    <property type="term" value="P:negative regulation of DNA-templated transcription"/>
    <property type="evidence" value="ECO:0007669"/>
    <property type="project" value="TreeGrafter"/>
</dbReference>
<dbReference type="AlphaFoldDB" id="A0A2W5D857"/>
<dbReference type="InterPro" id="IPR029016">
    <property type="entry name" value="GAF-like_dom_sf"/>
</dbReference>
<dbReference type="SMART" id="SM00346">
    <property type="entry name" value="HTH_ICLR"/>
    <property type="match status" value="1"/>
</dbReference>
<evidence type="ECO:0000256" key="1">
    <source>
        <dbReference type="ARBA" id="ARBA00023015"/>
    </source>
</evidence>
<feature type="domain" description="HTH iclR-type" evidence="4">
    <location>
        <begin position="10"/>
        <end position="72"/>
    </location>
</feature>
<dbReference type="GO" id="GO:0003700">
    <property type="term" value="F:DNA-binding transcription factor activity"/>
    <property type="evidence" value="ECO:0007669"/>
    <property type="project" value="TreeGrafter"/>
</dbReference>
<dbReference type="PROSITE" id="PS51078">
    <property type="entry name" value="ICLR_ED"/>
    <property type="match status" value="1"/>
</dbReference>
<comment type="caution">
    <text evidence="6">The sequence shown here is derived from an EMBL/GenBank/DDBJ whole genome shotgun (WGS) entry which is preliminary data.</text>
</comment>
<dbReference type="Pfam" id="PF09339">
    <property type="entry name" value="HTH_IclR"/>
    <property type="match status" value="1"/>
</dbReference>
<accession>A0A2W5D857</accession>
<feature type="domain" description="IclR-ED" evidence="5">
    <location>
        <begin position="73"/>
        <end position="257"/>
    </location>
</feature>
<keyword evidence="2" id="KW-0238">DNA-binding</keyword>
<dbReference type="Gene3D" id="1.10.10.10">
    <property type="entry name" value="Winged helix-like DNA-binding domain superfamily/Winged helix DNA-binding domain"/>
    <property type="match status" value="1"/>
</dbReference>
<dbReference type="Proteomes" id="UP000249198">
    <property type="component" value="Unassembled WGS sequence"/>
</dbReference>
<organism evidence="6 7">
    <name type="scientific">Pseudomonas kuykendallii</name>
    <dbReference type="NCBI Taxonomy" id="1007099"/>
    <lineage>
        <taxon>Bacteria</taxon>
        <taxon>Pseudomonadati</taxon>
        <taxon>Pseudomonadota</taxon>
        <taxon>Gammaproteobacteria</taxon>
        <taxon>Pseudomonadales</taxon>
        <taxon>Pseudomonadaceae</taxon>
        <taxon>Pseudomonas</taxon>
    </lineage>
</organism>
<dbReference type="PROSITE" id="PS51077">
    <property type="entry name" value="HTH_ICLR"/>
    <property type="match status" value="1"/>
</dbReference>
<protein>
    <submittedName>
        <fullName evidence="6">IclR family transcriptional regulator</fullName>
    </submittedName>
</protein>
<dbReference type="EMBL" id="QFOH01000004">
    <property type="protein sequence ID" value="PZP25874.1"/>
    <property type="molecule type" value="Genomic_DNA"/>
</dbReference>
<dbReference type="PANTHER" id="PTHR30136">
    <property type="entry name" value="HELIX-TURN-HELIX TRANSCRIPTIONAL REGULATOR, ICLR FAMILY"/>
    <property type="match status" value="1"/>
</dbReference>
<sequence length="272" mass="29959">MSREDSSLFVQSLATGLAVLDAFDAEHASMNLPEIAQTVGISRSAAQRFAYTLEALGLLKKDAQSKRFSLSPKALNVGYRYLQSNLLLERANPYLLDLNRVTGETVNLAEPDGLNMVYIGRFPSPQRSIVHMPVGRQLPIYCTSAGRAYLSGLEDERVLEILEASERPRLTPNTVTDIEALLAMIAAARESGFAYSIEEFYLGDLALAVPLFDVRGRPVAALNISVSTAFWSMEKALAELVPQLLHTANLISTKRPNQKLMEPFHIGYGMAR</sequence>
<proteinExistence type="predicted"/>
<evidence type="ECO:0000313" key="7">
    <source>
        <dbReference type="Proteomes" id="UP000249198"/>
    </source>
</evidence>
<evidence type="ECO:0000259" key="5">
    <source>
        <dbReference type="PROSITE" id="PS51078"/>
    </source>
</evidence>
<evidence type="ECO:0000256" key="3">
    <source>
        <dbReference type="ARBA" id="ARBA00023163"/>
    </source>
</evidence>
<evidence type="ECO:0000259" key="4">
    <source>
        <dbReference type="PROSITE" id="PS51077"/>
    </source>
</evidence>
<dbReference type="InterPro" id="IPR005471">
    <property type="entry name" value="Tscrpt_reg_IclR_N"/>
</dbReference>
<dbReference type="InterPro" id="IPR036388">
    <property type="entry name" value="WH-like_DNA-bd_sf"/>
</dbReference>
<keyword evidence="3" id="KW-0804">Transcription</keyword>
<dbReference type="GO" id="GO:0003677">
    <property type="term" value="F:DNA binding"/>
    <property type="evidence" value="ECO:0007669"/>
    <property type="project" value="UniProtKB-KW"/>
</dbReference>
<dbReference type="Pfam" id="PF01614">
    <property type="entry name" value="IclR_C"/>
    <property type="match status" value="1"/>
</dbReference>
<dbReference type="SUPFAM" id="SSF46785">
    <property type="entry name" value="Winged helix' DNA-binding domain"/>
    <property type="match status" value="1"/>
</dbReference>
<dbReference type="Gene3D" id="3.30.450.40">
    <property type="match status" value="1"/>
</dbReference>
<dbReference type="RefSeq" id="WP_273229382.1">
    <property type="nucleotide sequence ID" value="NZ_DALYZG010000030.1"/>
</dbReference>
<evidence type="ECO:0000256" key="2">
    <source>
        <dbReference type="ARBA" id="ARBA00023125"/>
    </source>
</evidence>
<dbReference type="PANTHER" id="PTHR30136:SF34">
    <property type="entry name" value="TRANSCRIPTIONAL REGULATOR"/>
    <property type="match status" value="1"/>
</dbReference>
<dbReference type="SUPFAM" id="SSF55781">
    <property type="entry name" value="GAF domain-like"/>
    <property type="match status" value="1"/>
</dbReference>
<reference evidence="6 7" key="1">
    <citation type="submission" date="2017-08" db="EMBL/GenBank/DDBJ databases">
        <title>Infants hospitalized years apart are colonized by the same room-sourced microbial strains.</title>
        <authorList>
            <person name="Brooks B."/>
            <person name="Olm M.R."/>
            <person name="Firek B.A."/>
            <person name="Baker R."/>
            <person name="Thomas B.C."/>
            <person name="Morowitz M.J."/>
            <person name="Banfield J.F."/>
        </authorList>
    </citation>
    <scope>NUCLEOTIDE SEQUENCE [LARGE SCALE GENOMIC DNA]</scope>
    <source>
        <strain evidence="6">S2_009_000_R2_77</strain>
    </source>
</reference>
<evidence type="ECO:0000313" key="6">
    <source>
        <dbReference type="EMBL" id="PZP25874.1"/>
    </source>
</evidence>